<dbReference type="AlphaFoldDB" id="A0AA38VXG6"/>
<sequence>MSDTACAKEKAAPAHEKTEKNNNTRGAPDKFNGLTQRDLEILSHAWGAMKTQPEIDYQKLADACGMTNPRSASNAWSMIKKKLFINVPAPNKGDGTAAPATPGKKRKAPAAKKATVHGNDANDNDAAVKAEPGAEDGDDIQAEASPPKKARSRAKPKPRTPAKVKDEDKDGSDAGADEKEEDVKPPVKEKAKPKAKPAAKPKATAKAKKEAAAKEKEPEPKAEEDSEDGPDGADSVPAAATEDAEEGSVDGEV</sequence>
<keyword evidence="3" id="KW-1185">Reference proteome</keyword>
<feature type="compositionally biased region" description="Basic residues" evidence="1">
    <location>
        <begin position="148"/>
        <end position="162"/>
    </location>
</feature>
<feature type="compositionally biased region" description="Basic and acidic residues" evidence="1">
    <location>
        <begin position="181"/>
        <end position="192"/>
    </location>
</feature>
<dbReference type="EMBL" id="JANBVN010000050">
    <property type="protein sequence ID" value="KAJ9156848.1"/>
    <property type="molecule type" value="Genomic_DNA"/>
</dbReference>
<name>A0AA38VXG6_9PEZI</name>
<feature type="region of interest" description="Disordered" evidence="1">
    <location>
        <begin position="1"/>
        <end position="33"/>
    </location>
</feature>
<feature type="compositionally biased region" description="Basic and acidic residues" evidence="1">
    <location>
        <begin position="1"/>
        <end position="22"/>
    </location>
</feature>
<accession>A0AA38VXG6</accession>
<gene>
    <name evidence="2" type="ORF">NKR19_g4125</name>
</gene>
<proteinExistence type="predicted"/>
<evidence type="ECO:0000313" key="2">
    <source>
        <dbReference type="EMBL" id="KAJ9156848.1"/>
    </source>
</evidence>
<dbReference type="Proteomes" id="UP001174691">
    <property type="component" value="Unassembled WGS sequence"/>
</dbReference>
<feature type="compositionally biased region" description="Acidic residues" evidence="1">
    <location>
        <begin position="242"/>
        <end position="253"/>
    </location>
</feature>
<comment type="caution">
    <text evidence="2">The sequence shown here is derived from an EMBL/GenBank/DDBJ whole genome shotgun (WGS) entry which is preliminary data.</text>
</comment>
<feature type="compositionally biased region" description="Basic and acidic residues" evidence="1">
    <location>
        <begin position="207"/>
        <end position="223"/>
    </location>
</feature>
<evidence type="ECO:0000256" key="1">
    <source>
        <dbReference type="SAM" id="MobiDB-lite"/>
    </source>
</evidence>
<organism evidence="2 3">
    <name type="scientific">Coniochaeta hoffmannii</name>
    <dbReference type="NCBI Taxonomy" id="91930"/>
    <lineage>
        <taxon>Eukaryota</taxon>
        <taxon>Fungi</taxon>
        <taxon>Dikarya</taxon>
        <taxon>Ascomycota</taxon>
        <taxon>Pezizomycotina</taxon>
        <taxon>Sordariomycetes</taxon>
        <taxon>Sordariomycetidae</taxon>
        <taxon>Coniochaetales</taxon>
        <taxon>Coniochaetaceae</taxon>
        <taxon>Coniochaeta</taxon>
    </lineage>
</organism>
<evidence type="ECO:0000313" key="3">
    <source>
        <dbReference type="Proteomes" id="UP001174691"/>
    </source>
</evidence>
<feature type="compositionally biased region" description="Basic and acidic residues" evidence="1">
    <location>
        <begin position="163"/>
        <end position="172"/>
    </location>
</feature>
<feature type="region of interest" description="Disordered" evidence="1">
    <location>
        <begin position="87"/>
        <end position="253"/>
    </location>
</feature>
<feature type="compositionally biased region" description="Basic residues" evidence="1">
    <location>
        <begin position="193"/>
        <end position="206"/>
    </location>
</feature>
<protein>
    <submittedName>
        <fullName evidence="2">Uncharacterized protein</fullName>
    </submittedName>
</protein>
<reference evidence="2" key="1">
    <citation type="submission" date="2022-07" db="EMBL/GenBank/DDBJ databases">
        <title>Fungi with potential for degradation of polypropylene.</title>
        <authorList>
            <person name="Gostincar C."/>
        </authorList>
    </citation>
    <scope>NUCLEOTIDE SEQUENCE</scope>
    <source>
        <strain evidence="2">EXF-13287</strain>
    </source>
</reference>